<dbReference type="Pfam" id="PF02225">
    <property type="entry name" value="PA"/>
    <property type="match status" value="1"/>
</dbReference>
<feature type="domain" description="PA" evidence="6">
    <location>
        <begin position="61"/>
        <end position="128"/>
    </location>
</feature>
<keyword evidence="2" id="KW-0645">Protease</keyword>
<dbReference type="Gene3D" id="3.40.50.12760">
    <property type="match status" value="1"/>
</dbReference>
<dbReference type="InterPro" id="IPR046450">
    <property type="entry name" value="PA_dom_sf"/>
</dbReference>
<dbReference type="GeneID" id="9528427"/>
<proteinExistence type="inferred from homology"/>
<comment type="similarity">
    <text evidence="1">Belongs to the peptidase S8 family.</text>
</comment>
<keyword evidence="3" id="KW-0378">Hydrolase</keyword>
<dbReference type="RefSeq" id="XP_003000715.1">
    <property type="nucleotide sequence ID" value="XM_003000669.1"/>
</dbReference>
<dbReference type="KEGG" id="val:VDBG_09210"/>
<gene>
    <name evidence="7" type="ORF">VDBG_09210</name>
</gene>
<reference evidence="8" key="1">
    <citation type="journal article" date="2011" name="PLoS Pathog.">
        <title>Comparative genomics yields insights into niche adaptation of plant vascular wilt pathogens.</title>
        <authorList>
            <person name="Klosterman S.J."/>
            <person name="Subbarao K.V."/>
            <person name="Kang S."/>
            <person name="Veronese P."/>
            <person name="Gold S.E."/>
            <person name="Thomma B.P.H.J."/>
            <person name="Chen Z."/>
            <person name="Henrissat B."/>
            <person name="Lee Y.-H."/>
            <person name="Park J."/>
            <person name="Garcia-Pedrajas M.D."/>
            <person name="Barbara D.J."/>
            <person name="Anchieta A."/>
            <person name="de Jonge R."/>
            <person name="Santhanam P."/>
            <person name="Maruthachalam K."/>
            <person name="Atallah Z."/>
            <person name="Amyotte S.G."/>
            <person name="Paz Z."/>
            <person name="Inderbitzin P."/>
            <person name="Hayes R.J."/>
            <person name="Heiman D.I."/>
            <person name="Young S."/>
            <person name="Zeng Q."/>
            <person name="Engels R."/>
            <person name="Galagan J."/>
            <person name="Cuomo C.A."/>
            <person name="Dobinson K.F."/>
            <person name="Ma L.-J."/>
        </authorList>
    </citation>
    <scope>NUCLEOTIDE SEQUENCE [LARGE SCALE GENOMIC DNA]</scope>
    <source>
        <strain evidence="8">VaMs.102 / ATCC MYA-4576 / FGSC 10136</strain>
    </source>
</reference>
<dbReference type="EMBL" id="DS985227">
    <property type="protein sequence ID" value="EEY23100.1"/>
    <property type="molecule type" value="Genomic_DNA"/>
</dbReference>
<dbReference type="Proteomes" id="UP000008698">
    <property type="component" value="Unassembled WGS sequence"/>
</dbReference>
<sequence>MSDGGHKVLLPRRADVDLRFLDVTMLAADMGSPDIPILFDWYPAKVKGWPVWPVSLDALEDEACAPLPADTPDLSEVVVLVRRGTCTFVEKQAFLKERNATHIIVYNNERPLVQPGVQESDPNMAMIPAEDGKAVIDVLKAGGNVTFDFDVRPDLHTTSIANPNRPRLASTFTSVGPANDLSLKSDISAPGGDILSTYLGDGYAILSGTSMATPYIAGVAALGEARRLATVQLALGLEHLRSGGTMIVLLHKAEAWDTLCLVRLFTRFASIKLFKPTSGHAKRSSFYMVASRVQSQKPEALAAISNWKKTWNTATFAPDEKYWKEIRHGEEPVSDVLEDFGPELINLGRKVWDVQAKALAKASFIHQEENQ</sequence>
<dbReference type="CDD" id="cd02124">
    <property type="entry name" value="PA_PoS1_like"/>
    <property type="match status" value="1"/>
</dbReference>
<dbReference type="Gene3D" id="3.50.30.30">
    <property type="match status" value="1"/>
</dbReference>
<dbReference type="eggNOG" id="ENOG502S5H8">
    <property type="taxonomic scope" value="Eukaryota"/>
</dbReference>
<dbReference type="Gene3D" id="3.40.50.200">
    <property type="entry name" value="Peptidase S8/S53 domain"/>
    <property type="match status" value="1"/>
</dbReference>
<evidence type="ECO:0000313" key="8">
    <source>
        <dbReference type="Proteomes" id="UP000008698"/>
    </source>
</evidence>
<evidence type="ECO:0000256" key="4">
    <source>
        <dbReference type="ARBA" id="ARBA00022825"/>
    </source>
</evidence>
<dbReference type="InterPro" id="IPR003137">
    <property type="entry name" value="PA_domain"/>
</dbReference>
<dbReference type="InterPro" id="IPR036852">
    <property type="entry name" value="Peptidase_S8/S53_dom_sf"/>
</dbReference>
<evidence type="ECO:0000259" key="5">
    <source>
        <dbReference type="Pfam" id="PF00082"/>
    </source>
</evidence>
<dbReference type="InterPro" id="IPR051048">
    <property type="entry name" value="Peptidase_S8/S53_subtilisin"/>
</dbReference>
<feature type="domain" description="Peptidase S8/S53" evidence="5">
    <location>
        <begin position="165"/>
        <end position="222"/>
    </location>
</feature>
<organism evidence="8">
    <name type="scientific">Verticillium alfalfae (strain VaMs.102 / ATCC MYA-4576 / FGSC 10136)</name>
    <name type="common">Verticillium wilt of alfalfa</name>
    <name type="synonym">Verticillium albo-atrum</name>
    <dbReference type="NCBI Taxonomy" id="526221"/>
    <lineage>
        <taxon>Eukaryota</taxon>
        <taxon>Fungi</taxon>
        <taxon>Dikarya</taxon>
        <taxon>Ascomycota</taxon>
        <taxon>Pezizomycotina</taxon>
        <taxon>Sordariomycetes</taxon>
        <taxon>Hypocreomycetidae</taxon>
        <taxon>Glomerellales</taxon>
        <taxon>Plectosphaerellaceae</taxon>
        <taxon>Verticillium</taxon>
    </lineage>
</organism>
<dbReference type="OrthoDB" id="417125at2759"/>
<keyword evidence="8" id="KW-1185">Reference proteome</keyword>
<dbReference type="InterPro" id="IPR023828">
    <property type="entry name" value="Peptidase_S8_Ser-AS"/>
</dbReference>
<dbReference type="SUPFAM" id="SSF52025">
    <property type="entry name" value="PA domain"/>
    <property type="match status" value="1"/>
</dbReference>
<evidence type="ECO:0000259" key="6">
    <source>
        <dbReference type="Pfam" id="PF02225"/>
    </source>
</evidence>
<evidence type="ECO:0000256" key="2">
    <source>
        <dbReference type="ARBA" id="ARBA00022670"/>
    </source>
</evidence>
<evidence type="ECO:0000313" key="7">
    <source>
        <dbReference type="EMBL" id="EEY23100.1"/>
    </source>
</evidence>
<dbReference type="HOGENOM" id="CLU_746394_0_0_1"/>
<protein>
    <submittedName>
        <fullName evidence="7">Uncharacterized protein</fullName>
    </submittedName>
</protein>
<evidence type="ECO:0000256" key="1">
    <source>
        <dbReference type="ARBA" id="ARBA00011073"/>
    </source>
</evidence>
<dbReference type="AlphaFoldDB" id="C9SWD5"/>
<dbReference type="GO" id="GO:0006508">
    <property type="term" value="P:proteolysis"/>
    <property type="evidence" value="ECO:0007669"/>
    <property type="project" value="UniProtKB-KW"/>
</dbReference>
<dbReference type="PROSITE" id="PS00138">
    <property type="entry name" value="SUBTILASE_SER"/>
    <property type="match status" value="1"/>
</dbReference>
<dbReference type="Pfam" id="PF00082">
    <property type="entry name" value="Peptidase_S8"/>
    <property type="match status" value="1"/>
</dbReference>
<dbReference type="PANTHER" id="PTHR43399">
    <property type="entry name" value="SUBTILISIN-RELATED"/>
    <property type="match status" value="1"/>
</dbReference>
<dbReference type="GO" id="GO:0004252">
    <property type="term" value="F:serine-type endopeptidase activity"/>
    <property type="evidence" value="ECO:0007669"/>
    <property type="project" value="InterPro"/>
</dbReference>
<dbReference type="PANTHER" id="PTHR43399:SF4">
    <property type="entry name" value="CELL WALL-ASSOCIATED PROTEASE"/>
    <property type="match status" value="1"/>
</dbReference>
<keyword evidence="4" id="KW-0720">Serine protease</keyword>
<name>C9SWD5_VERA1</name>
<dbReference type="InterPro" id="IPR000209">
    <property type="entry name" value="Peptidase_S8/S53_dom"/>
</dbReference>
<evidence type="ECO:0000256" key="3">
    <source>
        <dbReference type="ARBA" id="ARBA00022801"/>
    </source>
</evidence>
<accession>C9SWD5</accession>
<dbReference type="SUPFAM" id="SSF52743">
    <property type="entry name" value="Subtilisin-like"/>
    <property type="match status" value="1"/>
</dbReference>